<dbReference type="RefSeq" id="WP_277280522.1">
    <property type="nucleotide sequence ID" value="NZ_JAROCY010000031.1"/>
</dbReference>
<name>A0ABT6CNS2_9SPHN</name>
<evidence type="ECO:0000313" key="2">
    <source>
        <dbReference type="Proteomes" id="UP001222770"/>
    </source>
</evidence>
<organism evidence="1 2">
    <name type="scientific">Novosphingobium cyanobacteriorum</name>
    <dbReference type="NCBI Taxonomy" id="3024215"/>
    <lineage>
        <taxon>Bacteria</taxon>
        <taxon>Pseudomonadati</taxon>
        <taxon>Pseudomonadota</taxon>
        <taxon>Alphaproteobacteria</taxon>
        <taxon>Sphingomonadales</taxon>
        <taxon>Sphingomonadaceae</taxon>
        <taxon>Novosphingobium</taxon>
    </lineage>
</organism>
<keyword evidence="2" id="KW-1185">Reference proteome</keyword>
<sequence length="216" mass="24229">MAILLPTSANIRFLKTILMGDFEMRSAHATEAIAALIGFRSNAAYLATSNKLPDVTVYEVDFDAFENRAAQLGYDEASSQLLRYIFKGIEWPEPAWNSFHKRDSAARDAWFYLCQQRRIPFIHISKSVKYYSVHWDHISLDSEYDQMVRQSPDVDLGKVLFRTYQLIAAGLEPKSFFDGSAFVGGVTGLSEASARQIANAFALQLFPGNVRSALVA</sequence>
<dbReference type="EMBL" id="JAROCY010000031">
    <property type="protein sequence ID" value="MDF8335559.1"/>
    <property type="molecule type" value="Genomic_DNA"/>
</dbReference>
<proteinExistence type="predicted"/>
<accession>A0ABT6CNS2</accession>
<evidence type="ECO:0000313" key="1">
    <source>
        <dbReference type="EMBL" id="MDF8335559.1"/>
    </source>
</evidence>
<gene>
    <name evidence="1" type="ORF">POM99_20320</name>
</gene>
<protein>
    <submittedName>
        <fullName evidence="1">Uncharacterized protein</fullName>
    </submittedName>
</protein>
<comment type="caution">
    <text evidence="1">The sequence shown here is derived from an EMBL/GenBank/DDBJ whole genome shotgun (WGS) entry which is preliminary data.</text>
</comment>
<reference evidence="1 2" key="1">
    <citation type="submission" date="2023-03" db="EMBL/GenBank/DDBJ databases">
        <title>Novosphingobium cyanobacteriorum sp. nov., isolated from a eutrophic reservoir during the Microcystis bloom period.</title>
        <authorList>
            <person name="Kang M."/>
            <person name="Le V."/>
            <person name="Ko S.-R."/>
            <person name="Lee S.-A."/>
            <person name="Ahn C.-Y."/>
        </authorList>
    </citation>
    <scope>NUCLEOTIDE SEQUENCE [LARGE SCALE GENOMIC DNA]</scope>
    <source>
        <strain evidence="1 2">HBC54</strain>
    </source>
</reference>
<dbReference type="Proteomes" id="UP001222770">
    <property type="component" value="Unassembled WGS sequence"/>
</dbReference>